<dbReference type="PANTHER" id="PTHR11697:SF230">
    <property type="entry name" value="ZINC FINGER, MYM DOMAIN CONTAINING 1"/>
    <property type="match status" value="1"/>
</dbReference>
<dbReference type="KEGG" id="nta:107799544"/>
<organism evidence="1">
    <name type="scientific">Nicotiana tabacum</name>
    <name type="common">Common tobacco</name>
    <dbReference type="NCBI Taxonomy" id="4097"/>
    <lineage>
        <taxon>Eukaryota</taxon>
        <taxon>Viridiplantae</taxon>
        <taxon>Streptophyta</taxon>
        <taxon>Embryophyta</taxon>
        <taxon>Tracheophyta</taxon>
        <taxon>Spermatophyta</taxon>
        <taxon>Magnoliopsida</taxon>
        <taxon>eudicotyledons</taxon>
        <taxon>Gunneridae</taxon>
        <taxon>Pentapetalae</taxon>
        <taxon>asterids</taxon>
        <taxon>lamiids</taxon>
        <taxon>Solanales</taxon>
        <taxon>Solanaceae</taxon>
        <taxon>Nicotianoideae</taxon>
        <taxon>Nicotianeae</taxon>
        <taxon>Nicotiana</taxon>
    </lineage>
</organism>
<name>A0A1S4AN56_TOBAC</name>
<dbReference type="OrthoDB" id="118159at2759"/>
<proteinExistence type="predicted"/>
<protein>
    <recommendedName>
        <fullName evidence="2">Zinc finger MYM-type protein 1-like</fullName>
    </recommendedName>
</protein>
<dbReference type="AlphaFoldDB" id="A0A1S4AN56"/>
<gene>
    <name evidence="1" type="primary">LOC107799544</name>
</gene>
<reference evidence="1" key="1">
    <citation type="submission" date="2025-08" db="UniProtKB">
        <authorList>
            <consortium name="RefSeq"/>
        </authorList>
    </citation>
    <scope>IDENTIFICATION</scope>
</reference>
<sequence length="276" mass="32135">MLHFMLKVLVITKELDIVLQKKDQEIVNAMKLVGTTKRQFQMMRDGEWKHLMDDVSSFCVKHDILIPKMDDLYVLPRRLKCKVSTVTYSHHLRVEVFDATIDSQLQELDRCFDTVNNDLLLGIASLSPVNSFANYDKDKIMRLAKYYPNEFGDNKFQELSSKLDDYIVYMRQSDNRFSNLKGLGDLFKALVETKLDLTWPLVYLLLKLTLILLDAGPSVERSFSWVRNIKNEMCKKFNEEFFSDCLVCYAKNDVFESVPDAATINQFHSRTLAENN</sequence>
<dbReference type="STRING" id="4097.A0A1S4AN56"/>
<dbReference type="RefSeq" id="XP_016478157.1">
    <property type="nucleotide sequence ID" value="XM_016622671.1"/>
</dbReference>
<evidence type="ECO:0008006" key="2">
    <source>
        <dbReference type="Google" id="ProtNLM"/>
    </source>
</evidence>
<evidence type="ECO:0000313" key="1">
    <source>
        <dbReference type="RefSeq" id="XP_016478157.1"/>
    </source>
</evidence>
<dbReference type="InterPro" id="IPR055298">
    <property type="entry name" value="AtLOH3-like"/>
</dbReference>
<accession>A0A1S4AN56</accession>
<dbReference type="PANTHER" id="PTHR11697">
    <property type="entry name" value="GENERAL TRANSCRIPTION FACTOR 2-RELATED ZINC FINGER PROTEIN"/>
    <property type="match status" value="1"/>
</dbReference>
<dbReference type="PaxDb" id="4097-A0A1S4AN56"/>